<keyword evidence="3" id="KW-1185">Reference proteome</keyword>
<evidence type="ECO:0000256" key="1">
    <source>
        <dbReference type="SAM" id="MobiDB-lite"/>
    </source>
</evidence>
<feature type="compositionally biased region" description="Low complexity" evidence="1">
    <location>
        <begin position="41"/>
        <end position="56"/>
    </location>
</feature>
<accession>A0A8H8U0Y1</accession>
<dbReference type="PANTHER" id="PTHR42084:SF1">
    <property type="entry name" value="SERINE_THREONINE-PROTEIN KINASE PPK6"/>
    <property type="match status" value="1"/>
</dbReference>
<feature type="compositionally biased region" description="Polar residues" evidence="1">
    <location>
        <begin position="111"/>
        <end position="120"/>
    </location>
</feature>
<feature type="compositionally biased region" description="Low complexity" evidence="1">
    <location>
        <begin position="228"/>
        <end position="242"/>
    </location>
</feature>
<proteinExistence type="predicted"/>
<dbReference type="RefSeq" id="XP_031006593.1">
    <property type="nucleotide sequence ID" value="XM_031148767.1"/>
</dbReference>
<comment type="caution">
    <text evidence="2">The sequence shown here is derived from an EMBL/GenBank/DDBJ whole genome shotgun (WGS) entry which is preliminary data.</text>
</comment>
<feature type="region of interest" description="Disordered" evidence="1">
    <location>
        <begin position="111"/>
        <end position="292"/>
    </location>
</feature>
<evidence type="ECO:0008006" key="4">
    <source>
        <dbReference type="Google" id="ProtNLM"/>
    </source>
</evidence>
<reference evidence="2 3" key="1">
    <citation type="submission" date="2018-05" db="EMBL/GenBank/DDBJ databases">
        <title>Genome sequencing and assembly of the regulated plant pathogen Lachnellula willkommii and related sister species for the development of diagnostic species identification markers.</title>
        <authorList>
            <person name="Giroux E."/>
            <person name="Bilodeau G."/>
        </authorList>
    </citation>
    <scope>NUCLEOTIDE SEQUENCE [LARGE SCALE GENOMIC DNA]</scope>
    <source>
        <strain evidence="2 3">CBS 185.66</strain>
    </source>
</reference>
<feature type="compositionally biased region" description="Low complexity" evidence="1">
    <location>
        <begin position="67"/>
        <end position="76"/>
    </location>
</feature>
<dbReference type="EMBL" id="QGMH01000042">
    <property type="protein sequence ID" value="TVY27805.1"/>
    <property type="molecule type" value="Genomic_DNA"/>
</dbReference>
<feature type="compositionally biased region" description="Acidic residues" evidence="1">
    <location>
        <begin position="170"/>
        <end position="182"/>
    </location>
</feature>
<evidence type="ECO:0000313" key="3">
    <source>
        <dbReference type="Proteomes" id="UP000431533"/>
    </source>
</evidence>
<dbReference type="OrthoDB" id="5420391at2759"/>
<dbReference type="GeneID" id="41983996"/>
<feature type="compositionally biased region" description="Polar residues" evidence="1">
    <location>
        <begin position="13"/>
        <end position="28"/>
    </location>
</feature>
<protein>
    <recommendedName>
        <fullName evidence="4">Serine/threonine-protein kinase ppk6</fullName>
    </recommendedName>
</protein>
<feature type="compositionally biased region" description="Pro residues" evidence="1">
    <location>
        <begin position="189"/>
        <end position="207"/>
    </location>
</feature>
<organism evidence="2 3">
    <name type="scientific">Lachnellula hyalina</name>
    <dbReference type="NCBI Taxonomy" id="1316788"/>
    <lineage>
        <taxon>Eukaryota</taxon>
        <taxon>Fungi</taxon>
        <taxon>Dikarya</taxon>
        <taxon>Ascomycota</taxon>
        <taxon>Pezizomycotina</taxon>
        <taxon>Leotiomycetes</taxon>
        <taxon>Helotiales</taxon>
        <taxon>Lachnaceae</taxon>
        <taxon>Lachnellula</taxon>
    </lineage>
</organism>
<feature type="region of interest" description="Disordered" evidence="1">
    <location>
        <begin position="1"/>
        <end position="76"/>
    </location>
</feature>
<gene>
    <name evidence="2" type="ORF">LHYA1_G003798</name>
</gene>
<dbReference type="AlphaFoldDB" id="A0A8H8U0Y1"/>
<feature type="compositionally biased region" description="Pro residues" evidence="1">
    <location>
        <begin position="147"/>
        <end position="156"/>
    </location>
</feature>
<dbReference type="PANTHER" id="PTHR42084">
    <property type="entry name" value="YALI0E26631P"/>
    <property type="match status" value="1"/>
</dbReference>
<sequence length="575" mass="62689">MSSDLLAEFDSFYNPSSKPNAPANSTPASHDLSFLSHTNLQSQNGQQSQSQSAQPSGDIWGGMTSFQSNANSTQANAARDDIWGSFEAAIEPVKPYTQSFAPSASNYGAFTTANKGQQNPGIVRRPTLDLFSNNDHHDSFNSIPGPKAQPQPPMQAAPPIFSPGDVLFDATEELEDEDDFGDFETVTSPEPPPPKPQVPVQTQPPQPSQSLDLMFGATTLEPKPTKRPNNLLPSNLNSGGLPYPQAPKSPSFQERNPFGSLGLSMNPVTAVKKEEKPKTASPITAWPSFAPPAPEIYRDSPVLDNQPDDDWGDFADLPPETPAKPTAKPASGIEADAWAWDAADQVTPPEIPTTTSTAPPPPSNIPPPSVLLTLFPPLFDLPRTTLFTTLSTQPFPLKNRILSDPSTLTFLRAYLLLATVAAHIIAGRKQRWKRDTLLSQAMKIGPSGGKGGMKLAGVDKAEVVREEREAADVVRMWREQIGRLRSAVAVANSSMRDGGPHLDIPEISENMAVRVQERGMTAPKQCVVCGLKREERVAKVDVGVEDSFGEWWVEHWGHRACRNFWLEHEAKLRHR</sequence>
<evidence type="ECO:0000313" key="2">
    <source>
        <dbReference type="EMBL" id="TVY27805.1"/>
    </source>
</evidence>
<dbReference type="Proteomes" id="UP000431533">
    <property type="component" value="Unassembled WGS sequence"/>
</dbReference>
<name>A0A8H8U0Y1_9HELO</name>